<dbReference type="PROSITE" id="PS50085">
    <property type="entry name" value="RAPGAP"/>
    <property type="match status" value="1"/>
</dbReference>
<protein>
    <recommendedName>
        <fullName evidence="2">Rap-GAP domain-containing protein</fullName>
    </recommendedName>
</protein>
<dbReference type="GO" id="GO:0051056">
    <property type="term" value="P:regulation of small GTPase mediated signal transduction"/>
    <property type="evidence" value="ECO:0007669"/>
    <property type="project" value="InterPro"/>
</dbReference>
<evidence type="ECO:0000313" key="4">
    <source>
        <dbReference type="Proteomes" id="UP000266673"/>
    </source>
</evidence>
<dbReference type="OrthoDB" id="2499658at2759"/>
<dbReference type="GO" id="GO:0005737">
    <property type="term" value="C:cytoplasm"/>
    <property type="evidence" value="ECO:0007669"/>
    <property type="project" value="TreeGrafter"/>
</dbReference>
<dbReference type="PANTHER" id="PTHR15711">
    <property type="entry name" value="RAP GTPASE-ACTIVATING PROTEIN"/>
    <property type="match status" value="1"/>
</dbReference>
<evidence type="ECO:0000256" key="1">
    <source>
        <dbReference type="ARBA" id="ARBA00022468"/>
    </source>
</evidence>
<evidence type="ECO:0000313" key="3">
    <source>
        <dbReference type="EMBL" id="RIB01204.1"/>
    </source>
</evidence>
<comment type="caution">
    <text evidence="3">The sequence shown here is derived from an EMBL/GenBank/DDBJ whole genome shotgun (WGS) entry which is preliminary data.</text>
</comment>
<proteinExistence type="predicted"/>
<dbReference type="InterPro" id="IPR000331">
    <property type="entry name" value="Rap/Ran_GAP_dom"/>
</dbReference>
<dbReference type="GO" id="GO:0005096">
    <property type="term" value="F:GTPase activator activity"/>
    <property type="evidence" value="ECO:0007669"/>
    <property type="project" value="UniProtKB-KW"/>
</dbReference>
<dbReference type="AlphaFoldDB" id="A0A397TTR9"/>
<dbReference type="PANTHER" id="PTHR15711:SF22">
    <property type="entry name" value="RAP-GAP DOMAIN-CONTAINING PROTEIN"/>
    <property type="match status" value="1"/>
</dbReference>
<dbReference type="FunFam" id="3.40.50.11210:FF:000001">
    <property type="entry name" value="Ral GTPase-activating protein subunit alpha-1 isoform 1"/>
    <property type="match status" value="1"/>
</dbReference>
<dbReference type="SUPFAM" id="SSF111347">
    <property type="entry name" value="Rap/Ran-GAP"/>
    <property type="match status" value="1"/>
</dbReference>
<keyword evidence="1" id="KW-0343">GTPase activation</keyword>
<dbReference type="EMBL" id="QKWP01003260">
    <property type="protein sequence ID" value="RIB01204.1"/>
    <property type="molecule type" value="Genomic_DNA"/>
</dbReference>
<dbReference type="Pfam" id="PF02145">
    <property type="entry name" value="Rap_GAP"/>
    <property type="match status" value="1"/>
</dbReference>
<sequence length="626" mass="70337">MFSVDQQDRSSSASMLSNSSMTASQFDLPIAAKFSNILPRNLLCADFQIEHLDMGSTWYRRYFIEKDHSTFVGYVDHDGPVIISIVLDNRTVNADCESVYWYRYVMRKKQLPDERGLLAGPPMLPIGDLPADELLKMILKTPGKQLLKKFVTTPELKKELLNLDETRLIKCYKIGVLYCTSTQKTEEEWFSNTTTSTAYEKFLEILGNKVKLKGFDGFTGGLDTTDTEGTGEYSIYDTGTWKDFTIMYHVSTLLPYEKSNKRQITRKRHIGNDVVCIIFQDIQRPFSPLAIRSQFLHVYVVVSPVKISVGSSRAYRVEIVCKDGVPEFGPQLPDPPIFDDPVLLKKFLVATVINGQNAAWKTPKLSEPFSRARGAIVQDIVMRLVPQPNNLITPPTSPKKASQDDLDSSLKRLFKDSLKSGDRPPEMAQIKSLLDQGANPNIRLLQPKPSKERLNNLYSQPSISQNQDSSCTTKSKTLQSIYSYSSSSSIGENDSKSTFSQFYNHKLPNILFATIILCDDPAYVKMLIDYGAEALPKDSHFPNAFVFAAKHGRVEIMKYLLENVPKLSDNNENLDNEGDDSQNVGGSSGGIGAKELKQYGTKIWSGFTGEVKKLKNHINRASNLYK</sequence>
<keyword evidence="4" id="KW-1185">Reference proteome</keyword>
<dbReference type="Gene3D" id="1.25.40.20">
    <property type="entry name" value="Ankyrin repeat-containing domain"/>
    <property type="match status" value="1"/>
</dbReference>
<dbReference type="InterPro" id="IPR050989">
    <property type="entry name" value="Rap1_Ran_GAP"/>
</dbReference>
<dbReference type="Proteomes" id="UP000266673">
    <property type="component" value="Unassembled WGS sequence"/>
</dbReference>
<reference evidence="3 4" key="1">
    <citation type="submission" date="2018-06" db="EMBL/GenBank/DDBJ databases">
        <title>Comparative genomics reveals the genomic features of Rhizophagus irregularis, R. cerebriforme, R. diaphanum and Gigaspora rosea, and their symbiotic lifestyle signature.</title>
        <authorList>
            <person name="Morin E."/>
            <person name="San Clemente H."/>
            <person name="Chen E.C.H."/>
            <person name="De La Providencia I."/>
            <person name="Hainaut M."/>
            <person name="Kuo A."/>
            <person name="Kohler A."/>
            <person name="Murat C."/>
            <person name="Tang N."/>
            <person name="Roy S."/>
            <person name="Loubradou J."/>
            <person name="Henrissat B."/>
            <person name="Grigoriev I.V."/>
            <person name="Corradi N."/>
            <person name="Roux C."/>
            <person name="Martin F.M."/>
        </authorList>
    </citation>
    <scope>NUCLEOTIDE SEQUENCE [LARGE SCALE GENOMIC DNA]</scope>
    <source>
        <strain evidence="3 4">DAOM 194757</strain>
    </source>
</reference>
<organism evidence="3 4">
    <name type="scientific">Gigaspora rosea</name>
    <dbReference type="NCBI Taxonomy" id="44941"/>
    <lineage>
        <taxon>Eukaryota</taxon>
        <taxon>Fungi</taxon>
        <taxon>Fungi incertae sedis</taxon>
        <taxon>Mucoromycota</taxon>
        <taxon>Glomeromycotina</taxon>
        <taxon>Glomeromycetes</taxon>
        <taxon>Diversisporales</taxon>
        <taxon>Gigasporaceae</taxon>
        <taxon>Gigaspora</taxon>
    </lineage>
</organism>
<evidence type="ECO:0000259" key="2">
    <source>
        <dbReference type="PROSITE" id="PS50085"/>
    </source>
</evidence>
<dbReference type="InterPro" id="IPR036770">
    <property type="entry name" value="Ankyrin_rpt-contain_sf"/>
</dbReference>
<feature type="domain" description="Rap-GAP" evidence="2">
    <location>
        <begin position="160"/>
        <end position="380"/>
    </location>
</feature>
<name>A0A397TTR9_9GLOM</name>
<dbReference type="STRING" id="44941.A0A397TTR9"/>
<dbReference type="Gene3D" id="3.40.50.11210">
    <property type="entry name" value="Rap/Ran-GAP"/>
    <property type="match status" value="1"/>
</dbReference>
<dbReference type="SUPFAM" id="SSF48403">
    <property type="entry name" value="Ankyrin repeat"/>
    <property type="match status" value="1"/>
</dbReference>
<accession>A0A397TTR9</accession>
<gene>
    <name evidence="3" type="ORF">C2G38_2231574</name>
</gene>
<dbReference type="InterPro" id="IPR035974">
    <property type="entry name" value="Rap/Ran-GAP_sf"/>
</dbReference>